<dbReference type="EMBL" id="LRRQ01000030">
    <property type="protein sequence ID" value="OAM91320.1"/>
    <property type="molecule type" value="Genomic_DNA"/>
</dbReference>
<dbReference type="CDD" id="cd19067">
    <property type="entry name" value="PfuEndoQ-like"/>
    <property type="match status" value="1"/>
</dbReference>
<dbReference type="GO" id="GO:0005829">
    <property type="term" value="C:cytosol"/>
    <property type="evidence" value="ECO:0007669"/>
    <property type="project" value="TreeGrafter"/>
</dbReference>
<feature type="domain" description="UvrD-like helicase ATP-binding" evidence="12">
    <location>
        <begin position="490"/>
        <end position="785"/>
    </location>
</feature>
<comment type="catalytic activity">
    <reaction evidence="6">
        <text>Couples ATP hydrolysis with the unwinding of duplex DNA by translocating in the 3'-5' direction.</text>
        <dbReference type="EC" id="5.6.2.4"/>
    </reaction>
</comment>
<evidence type="ECO:0000256" key="2">
    <source>
        <dbReference type="ARBA" id="ARBA00022801"/>
    </source>
</evidence>
<comment type="catalytic activity">
    <reaction evidence="9">
        <text>ATP + H2O = ADP + phosphate + H(+)</text>
        <dbReference type="Rhea" id="RHEA:13065"/>
        <dbReference type="ChEBI" id="CHEBI:15377"/>
        <dbReference type="ChEBI" id="CHEBI:15378"/>
        <dbReference type="ChEBI" id="CHEBI:30616"/>
        <dbReference type="ChEBI" id="CHEBI:43474"/>
        <dbReference type="ChEBI" id="CHEBI:456216"/>
        <dbReference type="EC" id="5.6.2.4"/>
    </reaction>
</comment>
<dbReference type="InterPro" id="IPR027417">
    <property type="entry name" value="P-loop_NTPase"/>
</dbReference>
<dbReference type="SUPFAM" id="SSF52540">
    <property type="entry name" value="P-loop containing nucleoside triphosphate hydrolases"/>
    <property type="match status" value="1"/>
</dbReference>
<dbReference type="Proteomes" id="UP000078486">
    <property type="component" value="Unassembled WGS sequence"/>
</dbReference>
<sequence>MSFYADLHIHSKYSRATSGDLDFYHLALWAKKKGVRVVGTGDFTHPAWIAAIKDELVPAEPGLFRLRDDLEAAVNAEIGPCAAADAPVRFLLEVEISTIYKQGDKVRKVHHLLYAPDIASAERMTGRLARIGNIASDGRPILGLNSRDLLEICLEAGEGCYLVPAHIWTPWFSVFGSKSGFDRLDECYGDLSSHIFALETGLSSDPPMNWQISMLDGYRLVSSSDAHSPGNLGREASRFDCAMDYFAIRDALATGRGYAGSVEFFPEEGKYHMDGHRACNFRCEPAESRRLGNKCPVCGAPLTLGVHYRVLELADRAEPQKPAGAAPFRSFIPLPEILGELHGTGSKSKTVRAAWEQAIARLGPELDILGDLPPGEIDRAASPLLAEAIRRMRAGEVIREGGFDGEYGVIRVFKPGELETAKSAALLFDLPEPDVSQKKTKTAKNAAPISSGKPGEPLAASSGLTPEPESPAPSVSSVAPCEKNAFPLLAGLDPDQRAAAAIVSGPLLIIAGPGTGKTRTLTHRIAHLIADHDAAPESCLAITFTRRAAGEMRERLEQLLPDGRGARVPVTTFHALGLLILREQQEKLGLGAPLRVAGEREAFALAREALGVSAADTRRLLADRASIPAAYIQALRARGLVDFDDLIALTVDLLAADPALAAHYRARWPHLSIDEYQDVDERQYRLVQHLTGAEEFSILDSRFGRHVASLGTIGELPLPPASGVAAPSIENRESKIENSSSLCAIGDPDQAIYGFRGTDVRFFQQFQADHPGARVVQLTRNYRSARLIVEAALQAVAPTTLVRDRALRAQNADATRLTLRECGTDRAEAEFVVATIERLVGGTSLTSFDTGRVATAATPPASAAAPAHYAFNDIAVLYRTDAQTPPLVDALARSGIPFQKRAHGPLAAHATVQALIDQIKILPPGAPLAERLAQAAAALARAEQPDADLRAIADALRPLAEKHGADLDAFQSELALGADVDLHDARAERVSLLTLHAAKGLEFRVVFLVGCEDGLLPHRFGYGDDAAETDIAEERRLFFVGLTRAKERLFLSHARRRHWQGALRDRYPSPFLRDIRDTLLDRQREAAPAAPRPRQLDLF</sequence>
<evidence type="ECO:0000256" key="6">
    <source>
        <dbReference type="ARBA" id="ARBA00034617"/>
    </source>
</evidence>
<evidence type="ECO:0000256" key="7">
    <source>
        <dbReference type="ARBA" id="ARBA00034808"/>
    </source>
</evidence>
<dbReference type="CDD" id="cd18807">
    <property type="entry name" value="SF1_C_UvrD"/>
    <property type="match status" value="1"/>
</dbReference>
<keyword evidence="15" id="KW-1185">Reference proteome</keyword>
<evidence type="ECO:0000256" key="3">
    <source>
        <dbReference type="ARBA" id="ARBA00022806"/>
    </source>
</evidence>
<evidence type="ECO:0000256" key="4">
    <source>
        <dbReference type="ARBA" id="ARBA00022840"/>
    </source>
</evidence>
<evidence type="ECO:0000256" key="9">
    <source>
        <dbReference type="ARBA" id="ARBA00048988"/>
    </source>
</evidence>
<dbReference type="PROSITE" id="PS51217">
    <property type="entry name" value="UVRD_HELICASE_CTER"/>
    <property type="match status" value="1"/>
</dbReference>
<feature type="region of interest" description="Disordered" evidence="11">
    <location>
        <begin position="435"/>
        <end position="478"/>
    </location>
</feature>
<dbReference type="RefSeq" id="WP_068768899.1">
    <property type="nucleotide sequence ID" value="NZ_CP109796.1"/>
</dbReference>
<feature type="binding site" evidence="10">
    <location>
        <begin position="511"/>
        <end position="518"/>
    </location>
    <ligand>
        <name>ATP</name>
        <dbReference type="ChEBI" id="CHEBI:30616"/>
    </ligand>
</feature>
<evidence type="ECO:0000259" key="12">
    <source>
        <dbReference type="PROSITE" id="PS51198"/>
    </source>
</evidence>
<evidence type="ECO:0000256" key="11">
    <source>
        <dbReference type="SAM" id="MobiDB-lite"/>
    </source>
</evidence>
<dbReference type="GO" id="GO:0003677">
    <property type="term" value="F:DNA binding"/>
    <property type="evidence" value="ECO:0007669"/>
    <property type="project" value="InterPro"/>
</dbReference>
<keyword evidence="3 10" id="KW-0347">Helicase</keyword>
<protein>
    <recommendedName>
        <fullName evidence="7">DNA 3'-5' helicase</fullName>
        <ecNumber evidence="7">5.6.2.4</ecNumber>
    </recommendedName>
    <alternativeName>
        <fullName evidence="8">DNA 3'-5' helicase II</fullName>
    </alternativeName>
</protein>
<keyword evidence="1 10" id="KW-0547">Nucleotide-binding</keyword>
<proteinExistence type="predicted"/>
<dbReference type="GO" id="GO:0005524">
    <property type="term" value="F:ATP binding"/>
    <property type="evidence" value="ECO:0007669"/>
    <property type="project" value="UniProtKB-UniRule"/>
</dbReference>
<evidence type="ECO:0000313" key="15">
    <source>
        <dbReference type="Proteomes" id="UP000078486"/>
    </source>
</evidence>
<dbReference type="InterPro" id="IPR014016">
    <property type="entry name" value="UvrD-like_ATP-bd"/>
</dbReference>
<dbReference type="InterPro" id="IPR016195">
    <property type="entry name" value="Pol/histidinol_Pase-like"/>
</dbReference>
<evidence type="ECO:0000256" key="10">
    <source>
        <dbReference type="PROSITE-ProRule" id="PRU00560"/>
    </source>
</evidence>
<feature type="domain" description="UvrD-like helicase C-terminal" evidence="13">
    <location>
        <begin position="786"/>
        <end position="1047"/>
    </location>
</feature>
<evidence type="ECO:0000259" key="13">
    <source>
        <dbReference type="PROSITE" id="PS51217"/>
    </source>
</evidence>
<name>A0A178IN65_9BACT</name>
<reference evidence="14 15" key="1">
    <citation type="submission" date="2016-01" db="EMBL/GenBank/DDBJ databases">
        <title>High potential of lignocellulose degradation of a new Verrucomicrobia species.</title>
        <authorList>
            <person name="Wang Y."/>
            <person name="Shi Y."/>
            <person name="Qiu Z."/>
            <person name="Liu S."/>
            <person name="Yang H."/>
        </authorList>
    </citation>
    <scope>NUCLEOTIDE SEQUENCE [LARGE SCALE GENOMIC DNA]</scope>
    <source>
        <strain evidence="14 15">TSB47</strain>
    </source>
</reference>
<organism evidence="14 15">
    <name type="scientific">Termitidicoccus mucosus</name>
    <dbReference type="NCBI Taxonomy" id="1184151"/>
    <lineage>
        <taxon>Bacteria</taxon>
        <taxon>Pseudomonadati</taxon>
        <taxon>Verrucomicrobiota</taxon>
        <taxon>Opitutia</taxon>
        <taxon>Opitutales</taxon>
        <taxon>Opitutaceae</taxon>
        <taxon>Termitidicoccus</taxon>
    </lineage>
</organism>
<keyword evidence="2 10" id="KW-0378">Hydrolase</keyword>
<dbReference type="PROSITE" id="PS51198">
    <property type="entry name" value="UVRD_HELICASE_ATP_BIND"/>
    <property type="match status" value="1"/>
</dbReference>
<dbReference type="GO" id="GO:0000725">
    <property type="term" value="P:recombinational repair"/>
    <property type="evidence" value="ECO:0007669"/>
    <property type="project" value="TreeGrafter"/>
</dbReference>
<dbReference type="InterPro" id="IPR014017">
    <property type="entry name" value="DNA_helicase_UvrD-like_C"/>
</dbReference>
<dbReference type="Pfam" id="PF13361">
    <property type="entry name" value="UvrD_C"/>
    <property type="match status" value="2"/>
</dbReference>
<comment type="caution">
    <text evidence="14">The sequence shown here is derived from an EMBL/GenBank/DDBJ whole genome shotgun (WGS) entry which is preliminary data.</text>
</comment>
<dbReference type="OrthoDB" id="9810135at2"/>
<dbReference type="CDD" id="cd17932">
    <property type="entry name" value="DEXQc_UvrD"/>
    <property type="match status" value="1"/>
</dbReference>
<dbReference type="Gene3D" id="3.20.20.140">
    <property type="entry name" value="Metal-dependent hydrolases"/>
    <property type="match status" value="1"/>
</dbReference>
<dbReference type="AlphaFoldDB" id="A0A178IN65"/>
<dbReference type="Gene3D" id="3.40.50.300">
    <property type="entry name" value="P-loop containing nucleotide triphosphate hydrolases"/>
    <property type="match status" value="3"/>
</dbReference>
<dbReference type="InterPro" id="IPR000212">
    <property type="entry name" value="DNA_helicase_UvrD/REP"/>
</dbReference>
<dbReference type="GO" id="GO:0016887">
    <property type="term" value="F:ATP hydrolysis activity"/>
    <property type="evidence" value="ECO:0007669"/>
    <property type="project" value="RHEA"/>
</dbReference>
<gene>
    <name evidence="14" type="ORF">AW736_03670</name>
</gene>
<dbReference type="GO" id="GO:0043138">
    <property type="term" value="F:3'-5' DNA helicase activity"/>
    <property type="evidence" value="ECO:0007669"/>
    <property type="project" value="UniProtKB-EC"/>
</dbReference>
<evidence type="ECO:0000256" key="1">
    <source>
        <dbReference type="ARBA" id="ARBA00022741"/>
    </source>
</evidence>
<evidence type="ECO:0000256" key="5">
    <source>
        <dbReference type="ARBA" id="ARBA00023235"/>
    </source>
</evidence>
<dbReference type="PANTHER" id="PTHR11070:SF2">
    <property type="entry name" value="ATP-DEPENDENT DNA HELICASE SRS2"/>
    <property type="match status" value="1"/>
</dbReference>
<dbReference type="EC" id="5.6.2.4" evidence="7"/>
<dbReference type="Pfam" id="PF00580">
    <property type="entry name" value="UvrD-helicase"/>
    <property type="match status" value="3"/>
</dbReference>
<dbReference type="GO" id="GO:0033202">
    <property type="term" value="C:DNA helicase complex"/>
    <property type="evidence" value="ECO:0007669"/>
    <property type="project" value="TreeGrafter"/>
</dbReference>
<accession>A0A178IN65</accession>
<evidence type="ECO:0000313" key="14">
    <source>
        <dbReference type="EMBL" id="OAM91320.1"/>
    </source>
</evidence>
<keyword evidence="4 10" id="KW-0067">ATP-binding</keyword>
<keyword evidence="5" id="KW-0413">Isomerase</keyword>
<evidence type="ECO:0000256" key="8">
    <source>
        <dbReference type="ARBA" id="ARBA00034923"/>
    </source>
</evidence>
<dbReference type="STRING" id="1184151.AW736_03670"/>
<dbReference type="SUPFAM" id="SSF89550">
    <property type="entry name" value="PHP domain-like"/>
    <property type="match status" value="1"/>
</dbReference>
<dbReference type="PANTHER" id="PTHR11070">
    <property type="entry name" value="UVRD / RECB / PCRA DNA HELICASE FAMILY MEMBER"/>
    <property type="match status" value="1"/>
</dbReference>